<protein>
    <recommendedName>
        <fullName evidence="3">DUF3318 domain-containing protein</fullName>
    </recommendedName>
</protein>
<dbReference type="EMBL" id="MUHY01000001">
    <property type="protein sequence ID" value="PSB91802.1"/>
    <property type="molecule type" value="Genomic_DNA"/>
</dbReference>
<dbReference type="Proteomes" id="UP000242660">
    <property type="component" value="Unassembled WGS sequence"/>
</dbReference>
<accession>A0ABX5FFI2</accession>
<keyword evidence="2" id="KW-1185">Reference proteome</keyword>
<comment type="caution">
    <text evidence="1">The sequence shown here is derived from an EMBL/GenBank/DDBJ whole genome shotgun (WGS) entry which is preliminary data.</text>
</comment>
<gene>
    <name evidence="1" type="ORF">BZL35_00015</name>
</gene>
<organism evidence="1 2">
    <name type="scientific">Candidatus Pandoraea novymonadis</name>
    <dbReference type="NCBI Taxonomy" id="1808959"/>
    <lineage>
        <taxon>Bacteria</taxon>
        <taxon>Pseudomonadati</taxon>
        <taxon>Pseudomonadota</taxon>
        <taxon>Betaproteobacteria</taxon>
        <taxon>Burkholderiales</taxon>
        <taxon>Burkholderiaceae</taxon>
        <taxon>Pandoraea</taxon>
    </lineage>
</organism>
<name>A0ABX5FFI2_9BURK</name>
<dbReference type="RefSeq" id="WP_106181642.1">
    <property type="nucleotide sequence ID" value="NZ_MUHY01000001.1"/>
</dbReference>
<evidence type="ECO:0000313" key="1">
    <source>
        <dbReference type="EMBL" id="PSB91802.1"/>
    </source>
</evidence>
<reference evidence="1 2" key="1">
    <citation type="journal article" date="2017" name="Front. Microbiol.">
        <title>Genome of Ca. Pandoraea novymonadis, an Endosymbiotic Bacterium of the Trypanosomatid Novymonas esmeraldas.</title>
        <authorList>
            <person name="Kostygov A.Y."/>
            <person name="Butenko A."/>
            <person name="Nenarokova A."/>
            <person name="Tashyreva D."/>
            <person name="Flegontov P."/>
            <person name="Lukes J."/>
            <person name="Yurchenko V."/>
        </authorList>
    </citation>
    <scope>NUCLEOTIDE SEQUENCE [LARGE SCALE GENOMIC DNA]</scope>
    <source>
        <strain evidence="1 2">E262</strain>
    </source>
</reference>
<evidence type="ECO:0008006" key="3">
    <source>
        <dbReference type="Google" id="ProtNLM"/>
    </source>
</evidence>
<sequence>MANNPNPANRSRTSRRELLAIRKEILLTRIAIERAELVLDACNTCNRLRGFRWLKLLLPRHFSPLASLALTGLSRKTPLGTTFQKLVKWSSLVFLAWQAVQFWQKTVTKNSTKK</sequence>
<evidence type="ECO:0000313" key="2">
    <source>
        <dbReference type="Proteomes" id="UP000242660"/>
    </source>
</evidence>
<proteinExistence type="predicted"/>